<evidence type="ECO:0000256" key="1">
    <source>
        <dbReference type="SAM" id="Phobius"/>
    </source>
</evidence>
<comment type="caution">
    <text evidence="3">The sequence shown here is derived from an EMBL/GenBank/DDBJ whole genome shotgun (WGS) entry which is preliminary data.</text>
</comment>
<evidence type="ECO:0000313" key="3">
    <source>
        <dbReference type="EMBL" id="PQL90678.1"/>
    </source>
</evidence>
<proteinExistence type="predicted"/>
<dbReference type="RefSeq" id="WP_105247807.1">
    <property type="nucleotide sequence ID" value="NZ_PSZM01000046.1"/>
</dbReference>
<evidence type="ECO:0000259" key="2">
    <source>
        <dbReference type="Pfam" id="PF13231"/>
    </source>
</evidence>
<name>A0A2S8A7Y7_9FLAO</name>
<organism evidence="3 4">
    <name type="scientific">Apibacter adventoris</name>
    <dbReference type="NCBI Taxonomy" id="1679466"/>
    <lineage>
        <taxon>Bacteria</taxon>
        <taxon>Pseudomonadati</taxon>
        <taxon>Bacteroidota</taxon>
        <taxon>Flavobacteriia</taxon>
        <taxon>Flavobacteriales</taxon>
        <taxon>Weeksellaceae</taxon>
        <taxon>Apibacter</taxon>
    </lineage>
</organism>
<dbReference type="AlphaFoldDB" id="A0A2S8A7Y7"/>
<feature type="transmembrane region" description="Helical" evidence="1">
    <location>
        <begin position="181"/>
        <end position="204"/>
    </location>
</feature>
<keyword evidence="1" id="KW-1133">Transmembrane helix</keyword>
<protein>
    <recommendedName>
        <fullName evidence="2">Glycosyltransferase RgtA/B/C/D-like domain-containing protein</fullName>
    </recommendedName>
</protein>
<feature type="transmembrane region" description="Helical" evidence="1">
    <location>
        <begin position="158"/>
        <end position="174"/>
    </location>
</feature>
<keyword evidence="1" id="KW-0812">Transmembrane</keyword>
<sequence length="495" mass="58402">MSPFYASNEWADPNIYFNVAKGMLNGKTLYTEIFDHKGPFIFFIYGIGYFISNTSFFGMFLIQIINWTILLIFVYLTAKLYLNQAFSFIISIIFSLFLMKLIKAGGSAEEFILTWECISLYYFIKFFKKDNLSVHPPIYMLIHGCLCSMTLLTKINLVMFWFFPLLFIFISILWNKNFKNFFLNVTYFIVGCLIIFSPVIFYLYSHNALKEAYNIYIVLNSKYSQISSVQSTFLLLLKRITFLFIDSCSLLVFPTIGLFYFSIKYIKSKIASLSIILSGISFYITIFMAPMFQYYYPIPFLVYDVLGLIGLFLYLQKYISYHYSVYPLIVIAIISVFLGLSLRLLTNTWVEARILKHDKYLTENLRDVLIKEKDPTLLNLGFGLGNSLFTTCNIVPNVKYFIKPNLSYRIYPQLRDEQSSYIKDKKTQFIILPRRVYKDGIRNSYIHVEKTDEFDYYYNLPTLKENYNLIMIDTIKNRIDENNLEIYYLYKIKNP</sequence>
<keyword evidence="4" id="KW-1185">Reference proteome</keyword>
<reference evidence="3 4" key="1">
    <citation type="submission" date="2018-02" db="EMBL/GenBank/DDBJ databases">
        <title>Genome sequences of Apibacter spp., gut symbionts of Asian honey bees.</title>
        <authorList>
            <person name="Kwong W.K."/>
            <person name="Steele M.I."/>
            <person name="Moran N.A."/>
        </authorList>
    </citation>
    <scope>NUCLEOTIDE SEQUENCE [LARGE SCALE GENOMIC DNA]</scope>
    <source>
        <strain evidence="4">wkB301</strain>
    </source>
</reference>
<gene>
    <name evidence="3" type="ORF">C4S77_10810</name>
</gene>
<dbReference type="EMBL" id="PSZM01000046">
    <property type="protein sequence ID" value="PQL90678.1"/>
    <property type="molecule type" value="Genomic_DNA"/>
</dbReference>
<dbReference type="OrthoDB" id="5056808at2"/>
<dbReference type="Pfam" id="PF13231">
    <property type="entry name" value="PMT_2"/>
    <property type="match status" value="1"/>
</dbReference>
<evidence type="ECO:0000313" key="4">
    <source>
        <dbReference type="Proteomes" id="UP000238042"/>
    </source>
</evidence>
<feature type="transmembrane region" description="Helical" evidence="1">
    <location>
        <begin position="80"/>
        <end position="99"/>
    </location>
</feature>
<feature type="transmembrane region" description="Helical" evidence="1">
    <location>
        <begin position="270"/>
        <end position="288"/>
    </location>
</feature>
<feature type="domain" description="Glycosyltransferase RgtA/B/C/D-like" evidence="2">
    <location>
        <begin position="37"/>
        <end position="202"/>
    </location>
</feature>
<accession>A0A2S8A7Y7</accession>
<feature type="transmembrane region" description="Helical" evidence="1">
    <location>
        <begin position="294"/>
        <end position="313"/>
    </location>
</feature>
<feature type="transmembrane region" description="Helical" evidence="1">
    <location>
        <begin position="325"/>
        <end position="345"/>
    </location>
</feature>
<feature type="transmembrane region" description="Helical" evidence="1">
    <location>
        <begin position="240"/>
        <end position="263"/>
    </location>
</feature>
<feature type="transmembrane region" description="Helical" evidence="1">
    <location>
        <begin position="40"/>
        <end position="73"/>
    </location>
</feature>
<dbReference type="Proteomes" id="UP000238042">
    <property type="component" value="Unassembled WGS sequence"/>
</dbReference>
<dbReference type="InterPro" id="IPR038731">
    <property type="entry name" value="RgtA/B/C-like"/>
</dbReference>
<keyword evidence="1" id="KW-0472">Membrane</keyword>